<comment type="similarity">
    <text evidence="1">Belongs to the ParD antitoxin family.</text>
</comment>
<dbReference type="Gene3D" id="6.10.10.120">
    <property type="entry name" value="Antitoxin ParD1-like"/>
    <property type="match status" value="1"/>
</dbReference>
<evidence type="ECO:0000256" key="3">
    <source>
        <dbReference type="SAM" id="MobiDB-lite"/>
    </source>
</evidence>
<accession>A0A6J5FVS0</accession>
<evidence type="ECO:0008006" key="6">
    <source>
        <dbReference type="Google" id="ProtNLM"/>
    </source>
</evidence>
<dbReference type="InterPro" id="IPR010985">
    <property type="entry name" value="Ribbon_hlx_hlx"/>
</dbReference>
<feature type="region of interest" description="Disordered" evidence="3">
    <location>
        <begin position="48"/>
        <end position="79"/>
    </location>
</feature>
<keyword evidence="5" id="KW-1185">Reference proteome</keyword>
<dbReference type="PANTHER" id="PTHR36582">
    <property type="entry name" value="ANTITOXIN PARD"/>
    <property type="match status" value="1"/>
</dbReference>
<dbReference type="SUPFAM" id="SSF47598">
    <property type="entry name" value="Ribbon-helix-helix"/>
    <property type="match status" value="1"/>
</dbReference>
<sequence>MPAKYAISVSLTEHLASFVKSEITKGRYGTASEVVRAGLRLLEEQAALRAAPDGGGDSSTRPRKERADGRGRAIMQGKP</sequence>
<gene>
    <name evidence="4" type="ORF">LMG27177_02398</name>
</gene>
<dbReference type="RefSeq" id="WP_175159789.1">
    <property type="nucleotide sequence ID" value="NZ_CADIKI010000006.1"/>
</dbReference>
<dbReference type="InterPro" id="IPR038296">
    <property type="entry name" value="ParD_sf"/>
</dbReference>
<dbReference type="PANTHER" id="PTHR36582:SF2">
    <property type="entry name" value="ANTITOXIN PARD"/>
    <property type="match status" value="1"/>
</dbReference>
<evidence type="ECO:0000256" key="1">
    <source>
        <dbReference type="ARBA" id="ARBA00008580"/>
    </source>
</evidence>
<name>A0A6J5FVS0_9BURK</name>
<dbReference type="NCBIfam" id="TIGR02606">
    <property type="entry name" value="antidote_CC2985"/>
    <property type="match status" value="1"/>
</dbReference>
<evidence type="ECO:0000313" key="4">
    <source>
        <dbReference type="EMBL" id="CAB3788355.1"/>
    </source>
</evidence>
<feature type="compositionally biased region" description="Basic and acidic residues" evidence="3">
    <location>
        <begin position="60"/>
        <end position="71"/>
    </location>
</feature>
<keyword evidence="2" id="KW-1277">Toxin-antitoxin system</keyword>
<dbReference type="GO" id="GO:0006355">
    <property type="term" value="P:regulation of DNA-templated transcription"/>
    <property type="evidence" value="ECO:0007669"/>
    <property type="project" value="InterPro"/>
</dbReference>
<evidence type="ECO:0000313" key="5">
    <source>
        <dbReference type="Proteomes" id="UP000494252"/>
    </source>
</evidence>
<dbReference type="AlphaFoldDB" id="A0A6J5FVS0"/>
<dbReference type="CDD" id="cd22231">
    <property type="entry name" value="RHH_NikR_HicB-like"/>
    <property type="match status" value="1"/>
</dbReference>
<organism evidence="4 5">
    <name type="scientific">Paraburkholderia fynbosensis</name>
    <dbReference type="NCBI Taxonomy" id="1200993"/>
    <lineage>
        <taxon>Bacteria</taxon>
        <taxon>Pseudomonadati</taxon>
        <taxon>Pseudomonadota</taxon>
        <taxon>Betaproteobacteria</taxon>
        <taxon>Burkholderiales</taxon>
        <taxon>Burkholderiaceae</taxon>
        <taxon>Paraburkholderia</taxon>
    </lineage>
</organism>
<evidence type="ECO:0000256" key="2">
    <source>
        <dbReference type="ARBA" id="ARBA00022649"/>
    </source>
</evidence>
<dbReference type="EMBL" id="CADIKI010000006">
    <property type="protein sequence ID" value="CAB3788355.1"/>
    <property type="molecule type" value="Genomic_DNA"/>
</dbReference>
<protein>
    <recommendedName>
        <fullName evidence="6">Antitoxin ParD1</fullName>
    </recommendedName>
</protein>
<reference evidence="4 5" key="1">
    <citation type="submission" date="2020-04" db="EMBL/GenBank/DDBJ databases">
        <authorList>
            <person name="De Canck E."/>
        </authorList>
    </citation>
    <scope>NUCLEOTIDE SEQUENCE [LARGE SCALE GENOMIC DNA]</scope>
    <source>
        <strain evidence="4 5">LMG 27177</strain>
    </source>
</reference>
<dbReference type="InterPro" id="IPR022789">
    <property type="entry name" value="ParD"/>
</dbReference>
<dbReference type="Proteomes" id="UP000494252">
    <property type="component" value="Unassembled WGS sequence"/>
</dbReference>
<proteinExistence type="inferred from homology"/>
<dbReference type="Pfam" id="PF03693">
    <property type="entry name" value="ParD_antitoxin"/>
    <property type="match status" value="1"/>
</dbReference>